<evidence type="ECO:0000313" key="1">
    <source>
        <dbReference type="EMBL" id="TQN42117.1"/>
    </source>
</evidence>
<dbReference type="AlphaFoldDB" id="A0A543PDJ3"/>
<dbReference type="EMBL" id="VFQE01000001">
    <property type="protein sequence ID" value="TQN42117.1"/>
    <property type="molecule type" value="Genomic_DNA"/>
</dbReference>
<evidence type="ECO:0000313" key="2">
    <source>
        <dbReference type="Proteomes" id="UP000319865"/>
    </source>
</evidence>
<keyword evidence="2" id="KW-1185">Reference proteome</keyword>
<dbReference type="Proteomes" id="UP000319865">
    <property type="component" value="Unassembled WGS sequence"/>
</dbReference>
<gene>
    <name evidence="1" type="ORF">FHU33_1511</name>
</gene>
<accession>A0A543PDJ3</accession>
<proteinExistence type="predicted"/>
<sequence length="213" mass="23034">MRETVGAQVRRVCPRCGREDSIPLVYGLPGSDLFQQAERGRVGLGGCLVMDEQAAFVCRSCELEWGSESDPTADEAELTELLGVAYPDVVRALGTGWRREAPAIGDDVQWFVSGEPAQVAVGVQGPYFVLARPLTSGGEGRPGPLSTDGPRFTRDDVLLDPHPVADAAEAIASSRRRSFRWCRTCRRATAPESFDASEGSCEHCLSILPDSHE</sequence>
<organism evidence="1 2">
    <name type="scientific">Blastococcus colisei</name>
    <dbReference type="NCBI Taxonomy" id="1564162"/>
    <lineage>
        <taxon>Bacteria</taxon>
        <taxon>Bacillati</taxon>
        <taxon>Actinomycetota</taxon>
        <taxon>Actinomycetes</taxon>
        <taxon>Geodermatophilales</taxon>
        <taxon>Geodermatophilaceae</taxon>
        <taxon>Blastococcus</taxon>
    </lineage>
</organism>
<dbReference type="OrthoDB" id="5196826at2"/>
<reference evidence="1 2" key="1">
    <citation type="submission" date="2019-06" db="EMBL/GenBank/DDBJ databases">
        <title>Sequencing the genomes of 1000 actinobacteria strains.</title>
        <authorList>
            <person name="Klenk H.-P."/>
        </authorList>
    </citation>
    <scope>NUCLEOTIDE SEQUENCE [LARGE SCALE GENOMIC DNA]</scope>
    <source>
        <strain evidence="1 2">DSM 46837</strain>
    </source>
</reference>
<comment type="caution">
    <text evidence="1">The sequence shown here is derived from an EMBL/GenBank/DDBJ whole genome shotgun (WGS) entry which is preliminary data.</text>
</comment>
<name>A0A543PDJ3_9ACTN</name>
<protein>
    <submittedName>
        <fullName evidence="1">Uncharacterized protein</fullName>
    </submittedName>
</protein>